<keyword evidence="2 4" id="KW-0863">Zinc-finger</keyword>
<dbReference type="SUPFAM" id="SSF69979">
    <property type="entry name" value="Eea1 homodimerisation domain"/>
    <property type="match status" value="1"/>
</dbReference>
<dbReference type="GO" id="GO:0005545">
    <property type="term" value="F:1-phosphatidylinositol binding"/>
    <property type="evidence" value="ECO:0007669"/>
    <property type="project" value="TreeGrafter"/>
</dbReference>
<evidence type="ECO:0000256" key="2">
    <source>
        <dbReference type="ARBA" id="ARBA00022771"/>
    </source>
</evidence>
<dbReference type="InterPro" id="IPR013083">
    <property type="entry name" value="Znf_RING/FYVE/PHD"/>
</dbReference>
<dbReference type="InterPro" id="IPR017455">
    <property type="entry name" value="Znf_FYVE-rel"/>
</dbReference>
<dbReference type="PROSITE" id="PS50157">
    <property type="entry name" value="ZINC_FINGER_C2H2_2"/>
    <property type="match status" value="1"/>
</dbReference>
<dbReference type="GO" id="GO:0006897">
    <property type="term" value="P:endocytosis"/>
    <property type="evidence" value="ECO:0007669"/>
    <property type="project" value="TreeGrafter"/>
</dbReference>
<feature type="domain" description="C2H2-type" evidence="7">
    <location>
        <begin position="37"/>
        <end position="64"/>
    </location>
</feature>
<evidence type="ECO:0000313" key="9">
    <source>
        <dbReference type="Proteomes" id="UP000887569"/>
    </source>
</evidence>
<evidence type="ECO:0000313" key="10">
    <source>
        <dbReference type="WBParaSite" id="PgR110_g010_t01"/>
    </source>
</evidence>
<dbReference type="Proteomes" id="UP000887569">
    <property type="component" value="Unplaced"/>
</dbReference>
<dbReference type="SUPFAM" id="SSF57903">
    <property type="entry name" value="FYVE/PHD zinc finger"/>
    <property type="match status" value="1"/>
</dbReference>
<dbReference type="PANTHER" id="PTHR23164">
    <property type="entry name" value="EARLY ENDOSOME ANTIGEN 1"/>
    <property type="match status" value="1"/>
</dbReference>
<dbReference type="WBParaSite" id="PgR110_g010_t01">
    <property type="protein sequence ID" value="PgR110_g010_t01"/>
    <property type="gene ID" value="PgR110_g010"/>
</dbReference>
<organism evidence="9 10">
    <name type="scientific">Parascaris univalens</name>
    <name type="common">Nematode worm</name>
    <dbReference type="NCBI Taxonomy" id="6257"/>
    <lineage>
        <taxon>Eukaryota</taxon>
        <taxon>Metazoa</taxon>
        <taxon>Ecdysozoa</taxon>
        <taxon>Nematoda</taxon>
        <taxon>Chromadorea</taxon>
        <taxon>Rhabditida</taxon>
        <taxon>Spirurina</taxon>
        <taxon>Ascaridomorpha</taxon>
        <taxon>Ascaridoidea</taxon>
        <taxon>Ascarididae</taxon>
        <taxon>Parascaris</taxon>
    </lineage>
</organism>
<evidence type="ECO:0000259" key="8">
    <source>
        <dbReference type="PROSITE" id="PS50178"/>
    </source>
</evidence>
<evidence type="ECO:0000256" key="5">
    <source>
        <dbReference type="SAM" id="Coils"/>
    </source>
</evidence>
<keyword evidence="3" id="KW-0862">Zinc</keyword>
<name>A0A915CAV4_PARUN</name>
<dbReference type="GO" id="GO:0005769">
    <property type="term" value="C:early endosome"/>
    <property type="evidence" value="ECO:0007669"/>
    <property type="project" value="TreeGrafter"/>
</dbReference>
<dbReference type="AlphaFoldDB" id="A0A915CAV4"/>
<feature type="coiled-coil region" evidence="5">
    <location>
        <begin position="160"/>
        <end position="742"/>
    </location>
</feature>
<dbReference type="InterPro" id="IPR000306">
    <property type="entry name" value="Znf_FYVE"/>
</dbReference>
<sequence length="1217" mass="140264">MLRKLRQQVTQAVNAVNSNENRHETLINEEDGSSEGFLCPLCMRTFVSPEELQRHFVMHSDNKVDEQLQSENSSSSPSSLPTDVGNSYNGVETLSTELEVKELRSSIRDEKRYSSELKKELERLHAIVASQTQIPEGEVPYLMQQVQMLEAGKSMVTQRMLEMEKELSGMGRQNETLRREKSEIVAKLGELTTKITAMTDELEEKQSEKAVLGSELLRYREEIQRREEQIENLVKQLDQRPSEDDVSVLRRELVHAQQLMDKITQEKVEEISEHLTSIRNLTLDRQHSACVVQNLEEQIAKLTEKNSALESELNSAKLSFDESRVNFEQQITNYKKENDELTMKLMDAEKKVVQMERLVAESRDEIQRSVVLNESNVSRLAELQTVLDQMVGEKARYDEDMRRIEEEREREIHEHSEALERIATLQKSASSQKDELIEEVAKLNDALEKEKKLCAEKKMSLEIKCEALEMAEEEITKLKEEVEKRRILVEELTLKEAQLKANLVASNENAKLLMQKISEGEGGAKLAMDQMGEEKRKLVETVENMELSMKQLRESHQKAVEEKEREWKDKSTEMKARIKALVEELEKFQKRYSAAEKENKRKSERYAEMERDHEEECDHLHSIISEKENALNAANAECVNLSRTLEERNRLIDEKEKAIRLERDEIEDAVKKLALMEEKARLLSEQLNEEHCNLTNIDGERKVLEADIEAKNKEIAALNKSLVSVKSELGEKERDIDDLKAQFNAQEMHLKSRIVELEKMIGESVENNDELMSKISEMQKAATESDRNMKNNLEVLQERTMEILQQSTKISHLEESLTKLENAKLELEHRCTLQAEQLITAGKERDRLNDTVAELNGVIREKDSSIKELEKKLEKADAEGNDTRREFELKLSALEAKIMEAQKTACDAISALEQKQQEVSKRDAKICSLEESLQSKDIELGDFAERLRLYDDDLSEKRRAIEKLEGERLNLEKRIAVEIEKFEQMVSEKTEEETSLREEIVKLNGALSTARTNVANLEREKKSQEQCTLALKKNLEGEIAAANARFTAREREYEVKVKELNEELAIEKKELQAQVAIVLERDQQLADANAQLGMAHSATQHVEAKYAELEKRALSWTEEKKALLERCLNSESDLDFERERAAENKRRFDDALSAMHELGRANQSLQMDISKQFNRKWLDDSEAVNCNLCGKAFSLTIRKHHCRQCGLIFCGQCSSRT</sequence>
<protein>
    <submittedName>
        <fullName evidence="10">FYVE-type domain-containing protein</fullName>
    </submittedName>
</protein>
<dbReference type="SMART" id="SM00064">
    <property type="entry name" value="FYVE"/>
    <property type="match status" value="1"/>
</dbReference>
<evidence type="ECO:0000256" key="3">
    <source>
        <dbReference type="ARBA" id="ARBA00022833"/>
    </source>
</evidence>
<dbReference type="GO" id="GO:0008270">
    <property type="term" value="F:zinc ion binding"/>
    <property type="evidence" value="ECO:0007669"/>
    <property type="project" value="UniProtKB-KW"/>
</dbReference>
<dbReference type="Gene3D" id="3.30.40.10">
    <property type="entry name" value="Zinc/RING finger domain, C3HC4 (zinc finger)"/>
    <property type="match status" value="1"/>
</dbReference>
<accession>A0A915CAV4</accession>
<dbReference type="InterPro" id="IPR013087">
    <property type="entry name" value="Znf_C2H2_type"/>
</dbReference>
<evidence type="ECO:0000256" key="6">
    <source>
        <dbReference type="SAM" id="MobiDB-lite"/>
    </source>
</evidence>
<feature type="region of interest" description="Disordered" evidence="6">
    <location>
        <begin position="65"/>
        <end position="91"/>
    </location>
</feature>
<dbReference type="Gene3D" id="1.20.5.390">
    <property type="entry name" value="L1 transposable element, trimerization domain"/>
    <property type="match status" value="1"/>
</dbReference>
<keyword evidence="1" id="KW-0479">Metal-binding</keyword>
<dbReference type="InterPro" id="IPR011011">
    <property type="entry name" value="Znf_FYVE_PHD"/>
</dbReference>
<dbReference type="Pfam" id="PF01363">
    <property type="entry name" value="FYVE"/>
    <property type="match status" value="1"/>
</dbReference>
<dbReference type="PANTHER" id="PTHR23164:SF30">
    <property type="entry name" value="EARLY ENDOSOME ANTIGEN 1"/>
    <property type="match status" value="1"/>
</dbReference>
<feature type="coiled-coil region" evidence="5">
    <location>
        <begin position="803"/>
        <end position="904"/>
    </location>
</feature>
<dbReference type="PROSITE" id="PS00028">
    <property type="entry name" value="ZINC_FINGER_C2H2_1"/>
    <property type="match status" value="1"/>
</dbReference>
<keyword evidence="5" id="KW-0175">Coiled coil</keyword>
<feature type="domain" description="FYVE-type" evidence="8">
    <location>
        <begin position="1180"/>
        <end position="1217"/>
    </location>
</feature>
<evidence type="ECO:0000256" key="4">
    <source>
        <dbReference type="PROSITE-ProRule" id="PRU00042"/>
    </source>
</evidence>
<dbReference type="PROSITE" id="PS50178">
    <property type="entry name" value="ZF_FYVE"/>
    <property type="match status" value="1"/>
</dbReference>
<evidence type="ECO:0000256" key="1">
    <source>
        <dbReference type="ARBA" id="ARBA00022723"/>
    </source>
</evidence>
<dbReference type="CDD" id="cd15730">
    <property type="entry name" value="FYVE_EEA1"/>
    <property type="match status" value="1"/>
</dbReference>
<keyword evidence="9" id="KW-1185">Reference proteome</keyword>
<reference evidence="10" key="1">
    <citation type="submission" date="2022-11" db="UniProtKB">
        <authorList>
            <consortium name="WormBaseParasite"/>
        </authorList>
    </citation>
    <scope>IDENTIFICATION</scope>
</reference>
<proteinExistence type="predicted"/>
<evidence type="ECO:0000259" key="7">
    <source>
        <dbReference type="PROSITE" id="PS50157"/>
    </source>
</evidence>
<feature type="coiled-coil region" evidence="5">
    <location>
        <begin position="947"/>
        <end position="1081"/>
    </location>
</feature>
<feature type="compositionally biased region" description="Low complexity" evidence="6">
    <location>
        <begin position="67"/>
        <end position="81"/>
    </location>
</feature>